<dbReference type="OrthoDB" id="26525at2759"/>
<evidence type="ECO:0000259" key="6">
    <source>
        <dbReference type="PROSITE" id="PS50222"/>
    </source>
</evidence>
<dbReference type="GO" id="GO:0048306">
    <property type="term" value="F:calcium-dependent protein binding"/>
    <property type="evidence" value="ECO:0007669"/>
    <property type="project" value="TreeGrafter"/>
</dbReference>
<dbReference type="SMART" id="SM00054">
    <property type="entry name" value="EFh"/>
    <property type="match status" value="1"/>
</dbReference>
<sequence length="103" mass="11692">MCSKLTDLETCMQTMMAVFHKYACKDKDDKVFTLSNPELKELLSKELSGFVKGAADAEAVNKIMKKLDHDKDGEVNFQEFVVMVSSICIQCNDLLMAHIKQRK</sequence>
<gene>
    <name evidence="7" type="ORF">scyTo_0015834</name>
</gene>
<comment type="caution">
    <text evidence="7">The sequence shown here is derived from an EMBL/GenBank/DDBJ whole genome shotgun (WGS) entry which is preliminary data.</text>
</comment>
<evidence type="ECO:0000256" key="1">
    <source>
        <dbReference type="ARBA" id="ARBA00007323"/>
    </source>
</evidence>
<dbReference type="Pfam" id="PF00036">
    <property type="entry name" value="EF-hand_1"/>
    <property type="match status" value="1"/>
</dbReference>
<keyword evidence="2 5" id="KW-0479">Metal-binding</keyword>
<keyword evidence="3" id="KW-0677">Repeat</keyword>
<dbReference type="InterPro" id="IPR034325">
    <property type="entry name" value="S-100_dom"/>
</dbReference>
<dbReference type="Gene3D" id="1.10.238.10">
    <property type="entry name" value="EF-hand"/>
    <property type="match status" value="1"/>
</dbReference>
<protein>
    <recommendedName>
        <fullName evidence="5">Protein S100</fullName>
    </recommendedName>
    <alternativeName>
        <fullName evidence="5">S100 calcium-binding protein</fullName>
    </alternativeName>
</protein>
<accession>A0A401PZB4</accession>
<proteinExistence type="inferred from homology"/>
<evidence type="ECO:0000256" key="3">
    <source>
        <dbReference type="ARBA" id="ARBA00022737"/>
    </source>
</evidence>
<dbReference type="PANTHER" id="PTHR11639">
    <property type="entry name" value="S100 CALCIUM-BINDING PROTEIN"/>
    <property type="match status" value="1"/>
</dbReference>
<dbReference type="SUPFAM" id="SSF47473">
    <property type="entry name" value="EF-hand"/>
    <property type="match status" value="1"/>
</dbReference>
<evidence type="ECO:0000256" key="5">
    <source>
        <dbReference type="RuleBase" id="RU361184"/>
    </source>
</evidence>
<evidence type="ECO:0000313" key="8">
    <source>
        <dbReference type="Proteomes" id="UP000288216"/>
    </source>
</evidence>
<name>A0A401PZB4_SCYTO</name>
<dbReference type="AlphaFoldDB" id="A0A401PZB4"/>
<keyword evidence="4 5" id="KW-0106">Calcium</keyword>
<dbReference type="PROSITE" id="PS00303">
    <property type="entry name" value="S100_CABP"/>
    <property type="match status" value="1"/>
</dbReference>
<dbReference type="Pfam" id="PF01023">
    <property type="entry name" value="S_100"/>
    <property type="match status" value="1"/>
</dbReference>
<dbReference type="InterPro" id="IPR001751">
    <property type="entry name" value="S100/CaBP7/8-like_CS"/>
</dbReference>
<comment type="similarity">
    <text evidence="1 5">Belongs to the S-100 family.</text>
</comment>
<dbReference type="PANTHER" id="PTHR11639:SF134">
    <property type="entry name" value="PROTEIN S100-A1-RELATED"/>
    <property type="match status" value="1"/>
</dbReference>
<reference evidence="7 8" key="1">
    <citation type="journal article" date="2018" name="Nat. Ecol. Evol.">
        <title>Shark genomes provide insights into elasmobranch evolution and the origin of vertebrates.</title>
        <authorList>
            <person name="Hara Y"/>
            <person name="Yamaguchi K"/>
            <person name="Onimaru K"/>
            <person name="Kadota M"/>
            <person name="Koyanagi M"/>
            <person name="Keeley SD"/>
            <person name="Tatsumi K"/>
            <person name="Tanaka K"/>
            <person name="Motone F"/>
            <person name="Kageyama Y"/>
            <person name="Nozu R"/>
            <person name="Adachi N"/>
            <person name="Nishimura O"/>
            <person name="Nakagawa R"/>
            <person name="Tanegashima C"/>
            <person name="Kiyatake I"/>
            <person name="Matsumoto R"/>
            <person name="Murakumo K"/>
            <person name="Nishida K"/>
            <person name="Terakita A"/>
            <person name="Kuratani S"/>
            <person name="Sato K"/>
            <person name="Hyodo S Kuraku.S."/>
        </authorList>
    </citation>
    <scope>NUCLEOTIDE SEQUENCE [LARGE SCALE GENOMIC DNA]</scope>
</reference>
<keyword evidence="8" id="KW-1185">Reference proteome</keyword>
<dbReference type="InterPro" id="IPR002048">
    <property type="entry name" value="EF_hand_dom"/>
</dbReference>
<dbReference type="Proteomes" id="UP000288216">
    <property type="component" value="Unassembled WGS sequence"/>
</dbReference>
<organism evidence="7 8">
    <name type="scientific">Scyliorhinus torazame</name>
    <name type="common">Cloudy catshark</name>
    <name type="synonym">Catulus torazame</name>
    <dbReference type="NCBI Taxonomy" id="75743"/>
    <lineage>
        <taxon>Eukaryota</taxon>
        <taxon>Metazoa</taxon>
        <taxon>Chordata</taxon>
        <taxon>Craniata</taxon>
        <taxon>Vertebrata</taxon>
        <taxon>Chondrichthyes</taxon>
        <taxon>Elasmobranchii</taxon>
        <taxon>Galeomorphii</taxon>
        <taxon>Galeoidea</taxon>
        <taxon>Carcharhiniformes</taxon>
        <taxon>Scyliorhinidae</taxon>
        <taxon>Scyliorhinus</taxon>
    </lineage>
</organism>
<evidence type="ECO:0000256" key="2">
    <source>
        <dbReference type="ARBA" id="ARBA00022723"/>
    </source>
</evidence>
<dbReference type="InterPro" id="IPR011992">
    <property type="entry name" value="EF-hand-dom_pair"/>
</dbReference>
<dbReference type="GO" id="GO:0046914">
    <property type="term" value="F:transition metal ion binding"/>
    <property type="evidence" value="ECO:0007669"/>
    <property type="project" value="InterPro"/>
</dbReference>
<dbReference type="InterPro" id="IPR013787">
    <property type="entry name" value="S100_Ca-bd_sub"/>
</dbReference>
<dbReference type="GO" id="GO:0005509">
    <property type="term" value="F:calcium ion binding"/>
    <property type="evidence" value="ECO:0007669"/>
    <property type="project" value="InterPro"/>
</dbReference>
<dbReference type="STRING" id="75743.A0A401PZB4"/>
<dbReference type="PROSITE" id="PS00018">
    <property type="entry name" value="EF_HAND_1"/>
    <property type="match status" value="1"/>
</dbReference>
<dbReference type="CDD" id="cd00213">
    <property type="entry name" value="S-100"/>
    <property type="match status" value="1"/>
</dbReference>
<dbReference type="EMBL" id="BFAA01009170">
    <property type="protein sequence ID" value="GCB78456.1"/>
    <property type="molecule type" value="Genomic_DNA"/>
</dbReference>
<feature type="domain" description="EF-hand" evidence="6">
    <location>
        <begin position="55"/>
        <end position="90"/>
    </location>
</feature>
<dbReference type="PROSITE" id="PS50222">
    <property type="entry name" value="EF_HAND_2"/>
    <property type="match status" value="1"/>
</dbReference>
<dbReference type="SMART" id="SM01394">
    <property type="entry name" value="S_100"/>
    <property type="match status" value="1"/>
</dbReference>
<dbReference type="InterPro" id="IPR018247">
    <property type="entry name" value="EF_Hand_1_Ca_BS"/>
</dbReference>
<dbReference type="OMA" id="ICIQCND"/>
<evidence type="ECO:0000256" key="4">
    <source>
        <dbReference type="ARBA" id="ARBA00022837"/>
    </source>
</evidence>
<evidence type="ECO:0000313" key="7">
    <source>
        <dbReference type="EMBL" id="GCB78456.1"/>
    </source>
</evidence>